<keyword evidence="7" id="KW-0472">Membrane</keyword>
<feature type="transmembrane region" description="Helical" evidence="7">
    <location>
        <begin position="347"/>
        <end position="369"/>
    </location>
</feature>
<dbReference type="Gene3D" id="3.40.50.2300">
    <property type="match status" value="1"/>
</dbReference>
<feature type="modified residue" description="4-aspartylphosphate" evidence="6">
    <location>
        <position position="737"/>
    </location>
</feature>
<feature type="transmembrane region" description="Helical" evidence="7">
    <location>
        <begin position="193"/>
        <end position="213"/>
    </location>
</feature>
<dbReference type="Pfam" id="PF07696">
    <property type="entry name" value="7TMR-DISMED2"/>
    <property type="match status" value="1"/>
</dbReference>
<gene>
    <name evidence="10" type="ORF">ACFFGX_22005</name>
</gene>
<feature type="domain" description="Histidine kinase" evidence="8">
    <location>
        <begin position="446"/>
        <end position="664"/>
    </location>
</feature>
<evidence type="ECO:0000256" key="2">
    <source>
        <dbReference type="ARBA" id="ARBA00012438"/>
    </source>
</evidence>
<dbReference type="PRINTS" id="PR00344">
    <property type="entry name" value="BCTRLSENSOR"/>
</dbReference>
<dbReference type="GO" id="GO:0016301">
    <property type="term" value="F:kinase activity"/>
    <property type="evidence" value="ECO:0007669"/>
    <property type="project" value="UniProtKB-KW"/>
</dbReference>
<evidence type="ECO:0000256" key="6">
    <source>
        <dbReference type="PROSITE-ProRule" id="PRU00169"/>
    </source>
</evidence>
<evidence type="ECO:0000256" key="4">
    <source>
        <dbReference type="ARBA" id="ARBA00022679"/>
    </source>
</evidence>
<dbReference type="Gene3D" id="1.10.287.130">
    <property type="match status" value="1"/>
</dbReference>
<reference evidence="10 11" key="1">
    <citation type="submission" date="2024-09" db="EMBL/GenBank/DDBJ databases">
        <authorList>
            <person name="Sun Q."/>
            <person name="Mori K."/>
        </authorList>
    </citation>
    <scope>NUCLEOTIDE SEQUENCE [LARGE SCALE GENOMIC DNA]</scope>
    <source>
        <strain evidence="10 11">NCAIM B.01794</strain>
    </source>
</reference>
<keyword evidence="4" id="KW-0808">Transferase</keyword>
<feature type="transmembrane region" description="Helical" evidence="7">
    <location>
        <begin position="283"/>
        <end position="303"/>
    </location>
</feature>
<dbReference type="CDD" id="cd00156">
    <property type="entry name" value="REC"/>
    <property type="match status" value="1"/>
</dbReference>
<dbReference type="Pfam" id="PF00512">
    <property type="entry name" value="HisKA"/>
    <property type="match status" value="1"/>
</dbReference>
<keyword evidence="7" id="KW-1133">Transmembrane helix</keyword>
<evidence type="ECO:0000256" key="1">
    <source>
        <dbReference type="ARBA" id="ARBA00000085"/>
    </source>
</evidence>
<feature type="transmembrane region" description="Helical" evidence="7">
    <location>
        <begin position="375"/>
        <end position="394"/>
    </location>
</feature>
<dbReference type="SUPFAM" id="SSF52172">
    <property type="entry name" value="CheY-like"/>
    <property type="match status" value="1"/>
</dbReference>
<name>A0ABV6SSD1_AZOPA</name>
<accession>A0ABV6SSD1</accession>
<proteinExistence type="predicted"/>
<evidence type="ECO:0000313" key="10">
    <source>
        <dbReference type="EMBL" id="MFC0712098.1"/>
    </source>
</evidence>
<evidence type="ECO:0000313" key="11">
    <source>
        <dbReference type="Proteomes" id="UP001589891"/>
    </source>
</evidence>
<feature type="transmembrane region" description="Helical" evidence="7">
    <location>
        <begin position="315"/>
        <end position="335"/>
    </location>
</feature>
<dbReference type="InterPro" id="IPR011623">
    <property type="entry name" value="7TMR_DISM_rcpt_extracell_dom1"/>
</dbReference>
<evidence type="ECO:0000259" key="9">
    <source>
        <dbReference type="PROSITE" id="PS50110"/>
    </source>
</evidence>
<dbReference type="InterPro" id="IPR011622">
    <property type="entry name" value="7TMR_DISM_rcpt_extracell_dom2"/>
</dbReference>
<keyword evidence="3 6" id="KW-0597">Phosphoprotein</keyword>
<comment type="caution">
    <text evidence="10">The sequence shown here is derived from an EMBL/GenBank/DDBJ whole genome shotgun (WGS) entry which is preliminary data.</text>
</comment>
<dbReference type="InterPro" id="IPR003594">
    <property type="entry name" value="HATPase_dom"/>
</dbReference>
<dbReference type="Proteomes" id="UP001589891">
    <property type="component" value="Unassembled WGS sequence"/>
</dbReference>
<keyword evidence="7" id="KW-0812">Transmembrane</keyword>
<comment type="catalytic activity">
    <reaction evidence="1">
        <text>ATP + protein L-histidine = ADP + protein N-phospho-L-histidine.</text>
        <dbReference type="EC" id="2.7.13.3"/>
    </reaction>
</comment>
<dbReference type="Gene3D" id="3.30.565.10">
    <property type="entry name" value="Histidine kinase-like ATPase, C-terminal domain"/>
    <property type="match status" value="1"/>
</dbReference>
<dbReference type="SMART" id="SM00388">
    <property type="entry name" value="HisKA"/>
    <property type="match status" value="1"/>
</dbReference>
<dbReference type="CDD" id="cd00082">
    <property type="entry name" value="HisKA"/>
    <property type="match status" value="1"/>
</dbReference>
<dbReference type="SUPFAM" id="SSF47384">
    <property type="entry name" value="Homodimeric domain of signal transducing histidine kinase"/>
    <property type="match status" value="1"/>
</dbReference>
<dbReference type="PANTHER" id="PTHR43047:SF72">
    <property type="entry name" value="OSMOSENSING HISTIDINE PROTEIN KINASE SLN1"/>
    <property type="match status" value="1"/>
</dbReference>
<evidence type="ECO:0000256" key="5">
    <source>
        <dbReference type="ARBA" id="ARBA00022777"/>
    </source>
</evidence>
<evidence type="ECO:0000259" key="8">
    <source>
        <dbReference type="PROSITE" id="PS50109"/>
    </source>
</evidence>
<dbReference type="Pfam" id="PF07695">
    <property type="entry name" value="7TMR-DISM_7TM"/>
    <property type="match status" value="1"/>
</dbReference>
<evidence type="ECO:0000256" key="3">
    <source>
        <dbReference type="ARBA" id="ARBA00022553"/>
    </source>
</evidence>
<dbReference type="InterPro" id="IPR005467">
    <property type="entry name" value="His_kinase_dom"/>
</dbReference>
<dbReference type="SMART" id="SM00448">
    <property type="entry name" value="REC"/>
    <property type="match status" value="1"/>
</dbReference>
<dbReference type="PROSITE" id="PS50109">
    <property type="entry name" value="HIS_KIN"/>
    <property type="match status" value="1"/>
</dbReference>
<dbReference type="InterPro" id="IPR001789">
    <property type="entry name" value="Sig_transdc_resp-reg_receiver"/>
</dbReference>
<dbReference type="RefSeq" id="WP_376949427.1">
    <property type="nucleotide sequence ID" value="NZ_CP171449.1"/>
</dbReference>
<dbReference type="InterPro" id="IPR036097">
    <property type="entry name" value="HisK_dim/P_sf"/>
</dbReference>
<dbReference type="Pfam" id="PF00072">
    <property type="entry name" value="Response_reg"/>
    <property type="match status" value="1"/>
</dbReference>
<dbReference type="InterPro" id="IPR004358">
    <property type="entry name" value="Sig_transdc_His_kin-like_C"/>
</dbReference>
<dbReference type="PROSITE" id="PS50110">
    <property type="entry name" value="RESPONSE_REGULATORY"/>
    <property type="match status" value="1"/>
</dbReference>
<organism evidence="10 11">
    <name type="scientific">Azorhizophilus paspali</name>
    <name type="common">Azotobacter paspali</name>
    <dbReference type="NCBI Taxonomy" id="69963"/>
    <lineage>
        <taxon>Bacteria</taxon>
        <taxon>Pseudomonadati</taxon>
        <taxon>Pseudomonadota</taxon>
        <taxon>Gammaproteobacteria</taxon>
        <taxon>Pseudomonadales</taxon>
        <taxon>Pseudomonadaceae</taxon>
        <taxon>Azorhizophilus</taxon>
    </lineage>
</organism>
<dbReference type="Pfam" id="PF02518">
    <property type="entry name" value="HATPase_c"/>
    <property type="match status" value="1"/>
</dbReference>
<dbReference type="EC" id="2.7.13.3" evidence="2"/>
<dbReference type="PANTHER" id="PTHR43047">
    <property type="entry name" value="TWO-COMPONENT HISTIDINE PROTEIN KINASE"/>
    <property type="match status" value="1"/>
</dbReference>
<keyword evidence="11" id="KW-1185">Reference proteome</keyword>
<feature type="transmembrane region" description="Helical" evidence="7">
    <location>
        <begin position="256"/>
        <end position="276"/>
    </location>
</feature>
<dbReference type="SUPFAM" id="SSF55874">
    <property type="entry name" value="ATPase domain of HSP90 chaperone/DNA topoisomerase II/histidine kinase"/>
    <property type="match status" value="1"/>
</dbReference>
<dbReference type="EMBL" id="JBHLSS010000151">
    <property type="protein sequence ID" value="MFC0712098.1"/>
    <property type="molecule type" value="Genomic_DNA"/>
</dbReference>
<dbReference type="InterPro" id="IPR036890">
    <property type="entry name" value="HATPase_C_sf"/>
</dbReference>
<sequence length="813" mass="90536">MAGGRGRRSGRGWLLLSLLLYLPMAWSESLSLVSCDLERLALQPWLQVFEDAWADMRLEQILALPEERLSTATAHLLAPGYSRSAFWLRLELENRTGQACQWWLFPGSAQARDMILYQQEADGWSRQVAGAWYPLAEWTMPIRLPAFEVGLPAGASKVLWLRLASDYAFVMQPMLLSHTGLLKERMAESLADGLVFGIVLLLVIFSVALGRIFRLPLLVVHAMSMLAYCLSVALATGYGFVYLWPTATEWDGKAILLSSALTRILVIAYLRILLLVRQQPPFCGYFLTCCQLAIGGLAVGHVLWPEVELLAPGAWPSMLAVVAALLGIAGATLVGHRQKLPYDWFCYLVPGLILLQVLLIYAFLFGMASRPPAEYAWLSLSTLYGGALLCYTLVSQTARSRGREQRVLDDIEQLKRAEQERLEHAVEVRTAQLRDSLRGQNLLLARISHDLRSPLQGMLEHVRRLQARPAGLTDYSRQIEHSVRHQLELIDELLEYSRGELKQMELLVAPGYLFGFLREIEEQGRFLAERNHNRLECHFANDLPPLVNADFRRLRQILVNLLANAGKFTCDGCIVLYVASLMSVTAERVKLYFSVADSGIGIAVADRERLLEPFSRGSNAGDREGSGLGLYIVRQLLSSMGSRLLIDESDLGGSQFSFVLELDLAAEQQLEQVYIESHVTAGEGHDRRILIVDDVLVSREMLRELLAGYGYDPLACGSGEEALALLAEEPVDLLILDQLMPGMNGWMVLAEVRRCWPDLPVLLYSASPPLRPSSLPGHLEFDACLLKPANSGDLLSMLALLLPTVPDRASHEA</sequence>
<dbReference type="InterPro" id="IPR011006">
    <property type="entry name" value="CheY-like_superfamily"/>
</dbReference>
<evidence type="ECO:0000256" key="7">
    <source>
        <dbReference type="SAM" id="Phobius"/>
    </source>
</evidence>
<dbReference type="InterPro" id="IPR003661">
    <property type="entry name" value="HisK_dim/P_dom"/>
</dbReference>
<dbReference type="Gene3D" id="2.60.40.2380">
    <property type="match status" value="1"/>
</dbReference>
<protein>
    <recommendedName>
        <fullName evidence="2">histidine kinase</fullName>
        <ecNumber evidence="2">2.7.13.3</ecNumber>
    </recommendedName>
</protein>
<feature type="transmembrane region" description="Helical" evidence="7">
    <location>
        <begin position="225"/>
        <end position="244"/>
    </location>
</feature>
<dbReference type="SMART" id="SM00387">
    <property type="entry name" value="HATPase_c"/>
    <property type="match status" value="1"/>
</dbReference>
<feature type="domain" description="Response regulatory" evidence="9">
    <location>
        <begin position="688"/>
        <end position="802"/>
    </location>
</feature>
<keyword evidence="5 10" id="KW-0418">Kinase</keyword>